<gene>
    <name evidence="4" type="ORF">SYN_02355</name>
</gene>
<dbReference type="KEGG" id="sat:SYN_02355"/>
<dbReference type="SUPFAM" id="SSF55729">
    <property type="entry name" value="Acyl-CoA N-acyltransferases (Nat)"/>
    <property type="match status" value="1"/>
</dbReference>
<reference evidence="4 5" key="1">
    <citation type="journal article" date="2007" name="Proc. Natl. Acad. Sci. U.S.A.">
        <title>The genome of Syntrophus aciditrophicus: life at the thermodynamic limit of microbial growth.</title>
        <authorList>
            <person name="McInerney M.J."/>
            <person name="Rohlin L."/>
            <person name="Mouttaki H."/>
            <person name="Kim U."/>
            <person name="Krupp R.S."/>
            <person name="Rios-Hernandez L."/>
            <person name="Sieber J."/>
            <person name="Struchtemeyer C.G."/>
            <person name="Bhattacharyya A."/>
            <person name="Campbell J.W."/>
            <person name="Gunsalus R.P."/>
        </authorList>
    </citation>
    <scope>NUCLEOTIDE SEQUENCE [LARGE SCALE GENOMIC DNA]</scope>
    <source>
        <strain evidence="4 5">SB</strain>
    </source>
</reference>
<dbReference type="eggNOG" id="COG0456">
    <property type="taxonomic scope" value="Bacteria"/>
</dbReference>
<keyword evidence="5" id="KW-1185">Reference proteome</keyword>
<evidence type="ECO:0000313" key="4">
    <source>
        <dbReference type="EMBL" id="ABC76371.1"/>
    </source>
</evidence>
<dbReference type="InterPro" id="IPR000182">
    <property type="entry name" value="GNAT_dom"/>
</dbReference>
<dbReference type="InParanoid" id="Q2LQG8"/>
<dbReference type="InterPro" id="IPR050832">
    <property type="entry name" value="Bact_Acetyltransf"/>
</dbReference>
<feature type="domain" description="N-acetyltransferase" evidence="3">
    <location>
        <begin position="10"/>
        <end position="206"/>
    </location>
</feature>
<dbReference type="InterPro" id="IPR016181">
    <property type="entry name" value="Acyl_CoA_acyltransferase"/>
</dbReference>
<evidence type="ECO:0000256" key="2">
    <source>
        <dbReference type="ARBA" id="ARBA00023315"/>
    </source>
</evidence>
<dbReference type="OrthoDB" id="9788850at2"/>
<sequence>MDFLDPPPNIIIQPMQPGDVAEVVRVHLASFPGFFLTFLGNDFLSLLYKSIQSDPIGYVLVASCNGQIQGFVAGVAQQSGFYRRLIEKHKWKFAFASAWPVVKKPHIAPKLLMALQKPADVRDAAADACLMSIAVRPEAEGQGIGRQLFAALYREFSAFGVPAICLTTGRDANERANRFYQRLGFELTRCFFTPEGRALNEYVIQDSGTKLIFESRADNGWLH</sequence>
<dbReference type="SMR" id="Q2LQG8"/>
<dbReference type="EMBL" id="CP000252">
    <property type="protein sequence ID" value="ABC76371.1"/>
    <property type="molecule type" value="Genomic_DNA"/>
</dbReference>
<proteinExistence type="predicted"/>
<keyword evidence="2 4" id="KW-0012">Acyltransferase</keyword>
<dbReference type="Gene3D" id="3.40.630.30">
    <property type="match status" value="1"/>
</dbReference>
<dbReference type="CDD" id="cd04301">
    <property type="entry name" value="NAT_SF"/>
    <property type="match status" value="1"/>
</dbReference>
<protein>
    <submittedName>
        <fullName evidence="4">Acetyltransferase</fullName>
        <ecNumber evidence="4">2.3.1.-</ecNumber>
    </submittedName>
</protein>
<dbReference type="GO" id="GO:0016747">
    <property type="term" value="F:acyltransferase activity, transferring groups other than amino-acyl groups"/>
    <property type="evidence" value="ECO:0007669"/>
    <property type="project" value="InterPro"/>
</dbReference>
<dbReference type="HOGENOM" id="CLU_115350_0_0_7"/>
<keyword evidence="1 4" id="KW-0808">Transferase</keyword>
<evidence type="ECO:0000313" key="5">
    <source>
        <dbReference type="Proteomes" id="UP000001933"/>
    </source>
</evidence>
<evidence type="ECO:0000256" key="1">
    <source>
        <dbReference type="ARBA" id="ARBA00022679"/>
    </source>
</evidence>
<evidence type="ECO:0000259" key="3">
    <source>
        <dbReference type="PROSITE" id="PS51186"/>
    </source>
</evidence>
<dbReference type="AlphaFoldDB" id="Q2LQG8"/>
<organism evidence="4 5">
    <name type="scientific">Syntrophus aciditrophicus (strain SB)</name>
    <dbReference type="NCBI Taxonomy" id="56780"/>
    <lineage>
        <taxon>Bacteria</taxon>
        <taxon>Pseudomonadati</taxon>
        <taxon>Thermodesulfobacteriota</taxon>
        <taxon>Syntrophia</taxon>
        <taxon>Syntrophales</taxon>
        <taxon>Syntrophaceae</taxon>
        <taxon>Syntrophus</taxon>
    </lineage>
</organism>
<dbReference type="RefSeq" id="WP_011416405.1">
    <property type="nucleotide sequence ID" value="NC_007759.1"/>
</dbReference>
<dbReference type="Pfam" id="PF00583">
    <property type="entry name" value="Acetyltransf_1"/>
    <property type="match status" value="1"/>
</dbReference>
<accession>Q2LQG8</accession>
<dbReference type="PANTHER" id="PTHR43877">
    <property type="entry name" value="AMINOALKYLPHOSPHONATE N-ACETYLTRANSFERASE-RELATED-RELATED"/>
    <property type="match status" value="1"/>
</dbReference>
<dbReference type="STRING" id="56780.SYN_02355"/>
<dbReference type="EC" id="2.3.1.-" evidence="4"/>
<name>Q2LQG8_SYNAS</name>
<dbReference type="DNASU" id="3885479"/>
<dbReference type="Proteomes" id="UP000001933">
    <property type="component" value="Chromosome"/>
</dbReference>
<dbReference type="PROSITE" id="PS51186">
    <property type="entry name" value="GNAT"/>
    <property type="match status" value="1"/>
</dbReference>